<dbReference type="InterPro" id="IPR013604">
    <property type="entry name" value="7TM_chemorcpt"/>
</dbReference>
<evidence type="ECO:0000256" key="7">
    <source>
        <dbReference type="SAM" id="Phobius"/>
    </source>
</evidence>
<keyword evidence="3 7" id="KW-0812">Transmembrane</keyword>
<dbReference type="AlphaFoldDB" id="A0A3R7PSB1"/>
<feature type="transmembrane region" description="Helical" evidence="7">
    <location>
        <begin position="261"/>
        <end position="292"/>
    </location>
</feature>
<reference evidence="8 9" key="1">
    <citation type="submission" date="2018-04" db="EMBL/GenBank/DDBJ databases">
        <authorList>
            <person name="Zhang X."/>
            <person name="Yuan J."/>
            <person name="Li F."/>
            <person name="Xiang J."/>
        </authorList>
    </citation>
    <scope>NUCLEOTIDE SEQUENCE [LARGE SCALE GENOMIC DNA]</scope>
    <source>
        <tissue evidence="8">Muscle</tissue>
    </source>
</reference>
<gene>
    <name evidence="8" type="ORF">C7M84_000237</name>
</gene>
<evidence type="ECO:0000256" key="5">
    <source>
        <dbReference type="ARBA" id="ARBA00023136"/>
    </source>
</evidence>
<evidence type="ECO:0000256" key="1">
    <source>
        <dbReference type="ARBA" id="ARBA00004651"/>
    </source>
</evidence>
<feature type="compositionally biased region" description="Basic and acidic residues" evidence="6">
    <location>
        <begin position="1"/>
        <end position="10"/>
    </location>
</feature>
<dbReference type="GO" id="GO:0005886">
    <property type="term" value="C:plasma membrane"/>
    <property type="evidence" value="ECO:0007669"/>
    <property type="project" value="UniProtKB-SubCell"/>
</dbReference>
<dbReference type="EMBL" id="QCYY01001035">
    <property type="protein sequence ID" value="ROT81032.1"/>
    <property type="molecule type" value="Genomic_DNA"/>
</dbReference>
<dbReference type="GO" id="GO:0050909">
    <property type="term" value="P:sensory perception of taste"/>
    <property type="evidence" value="ECO:0007669"/>
    <property type="project" value="InterPro"/>
</dbReference>
<evidence type="ECO:0008006" key="10">
    <source>
        <dbReference type="Google" id="ProtNLM"/>
    </source>
</evidence>
<keyword evidence="9" id="KW-1185">Reference proteome</keyword>
<feature type="region of interest" description="Disordered" evidence="6">
    <location>
        <begin position="1"/>
        <end position="23"/>
    </location>
</feature>
<evidence type="ECO:0000313" key="8">
    <source>
        <dbReference type="EMBL" id="ROT81032.1"/>
    </source>
</evidence>
<feature type="transmembrane region" description="Helical" evidence="7">
    <location>
        <begin position="154"/>
        <end position="175"/>
    </location>
</feature>
<proteinExistence type="predicted"/>
<keyword evidence="2" id="KW-1003">Cell membrane</keyword>
<feature type="transmembrane region" description="Helical" evidence="7">
    <location>
        <begin position="187"/>
        <end position="213"/>
    </location>
</feature>
<accession>A0A3R7PSB1</accession>
<dbReference type="Proteomes" id="UP000283509">
    <property type="component" value="Unassembled WGS sequence"/>
</dbReference>
<evidence type="ECO:0000256" key="2">
    <source>
        <dbReference type="ARBA" id="ARBA00022475"/>
    </source>
</evidence>
<evidence type="ECO:0000256" key="4">
    <source>
        <dbReference type="ARBA" id="ARBA00022989"/>
    </source>
</evidence>
<comment type="caution">
    <text evidence="8">The sequence shown here is derived from an EMBL/GenBank/DDBJ whole genome shotgun (WGS) entry which is preliminary data.</text>
</comment>
<evidence type="ECO:0000256" key="6">
    <source>
        <dbReference type="SAM" id="MobiDB-lite"/>
    </source>
</evidence>
<evidence type="ECO:0000256" key="3">
    <source>
        <dbReference type="ARBA" id="ARBA00022692"/>
    </source>
</evidence>
<protein>
    <recommendedName>
        <fullName evidence="10">Gustatory receptor</fullName>
    </recommendedName>
</protein>
<name>A0A3R7PSB1_PENVA</name>
<dbReference type="Pfam" id="PF08395">
    <property type="entry name" value="7tm_7"/>
    <property type="match status" value="1"/>
</dbReference>
<organism evidence="8 9">
    <name type="scientific">Penaeus vannamei</name>
    <name type="common">Whiteleg shrimp</name>
    <name type="synonym">Litopenaeus vannamei</name>
    <dbReference type="NCBI Taxonomy" id="6689"/>
    <lineage>
        <taxon>Eukaryota</taxon>
        <taxon>Metazoa</taxon>
        <taxon>Ecdysozoa</taxon>
        <taxon>Arthropoda</taxon>
        <taxon>Crustacea</taxon>
        <taxon>Multicrustacea</taxon>
        <taxon>Malacostraca</taxon>
        <taxon>Eumalacostraca</taxon>
        <taxon>Eucarida</taxon>
        <taxon>Decapoda</taxon>
        <taxon>Dendrobranchiata</taxon>
        <taxon>Penaeoidea</taxon>
        <taxon>Penaeidae</taxon>
        <taxon>Penaeus</taxon>
    </lineage>
</organism>
<sequence length="413" mass="45556">MHGTGKKDFTATHVHGWTSPSEPPARGGRNLFVMKGVLATGSLLGLTPGKLFDDSIRTRFSYVTWRTAHFALTATLALCGKIFLSAPGSSSVPERDTATSLAESLPDIFETLCYPILLAWAFVRAPVTTRLTREVLALAQEAPFSSLTDQVVSLAVWLASGLAMATRFLNFIFIISTCGEVELSHVAWSAVNIYMTVASTWYLEFHIQLLILLRIRIQHLKDQLAKSLRPGLTGWIGMDSGPIVGSILECRRTSRLASRFLAAMSPVLLLFVTASFVRITCSLHIFGLIILIEQNAKWTTGLEVLSLLTYFLLLLTWNDIGKQVTAVPLCQVTAQVREHLLTFLRQLPDLTPVASASGFFVVAKPLLVTMTNCMATYFIFIVQFFDTAGEQDLHYGYFHGNRSCGLGDTEKVE</sequence>
<comment type="subcellular location">
    <subcellularLocation>
        <location evidence="1">Cell membrane</location>
        <topology evidence="1">Multi-pass membrane protein</topology>
    </subcellularLocation>
</comment>
<reference evidence="8 9" key="2">
    <citation type="submission" date="2019-01" db="EMBL/GenBank/DDBJ databases">
        <title>The decoding of complex shrimp genome reveals the adaptation for benthos swimmer, frequently molting mechanism and breeding impact on genome.</title>
        <authorList>
            <person name="Sun Y."/>
            <person name="Gao Y."/>
            <person name="Yu Y."/>
        </authorList>
    </citation>
    <scope>NUCLEOTIDE SEQUENCE [LARGE SCALE GENOMIC DNA]</scope>
    <source>
        <tissue evidence="8">Muscle</tissue>
    </source>
</reference>
<keyword evidence="5 7" id="KW-0472">Membrane</keyword>
<keyword evidence="4 7" id="KW-1133">Transmembrane helix</keyword>
<evidence type="ECO:0000313" key="9">
    <source>
        <dbReference type="Proteomes" id="UP000283509"/>
    </source>
</evidence>